<keyword evidence="1" id="KW-0472">Membrane</keyword>
<keyword evidence="3" id="KW-0808">Transferase</keyword>
<dbReference type="EMBL" id="JAPDNS010000001">
    <property type="protein sequence ID" value="MCW3484104.1"/>
    <property type="molecule type" value="Genomic_DNA"/>
</dbReference>
<accession>A0ABT3IK19</accession>
<dbReference type="InterPro" id="IPR036890">
    <property type="entry name" value="HATPase_C_sf"/>
</dbReference>
<keyword evidence="4" id="KW-1185">Reference proteome</keyword>
<feature type="transmembrane region" description="Helical" evidence="1">
    <location>
        <begin position="41"/>
        <end position="64"/>
    </location>
</feature>
<organism evidence="3 4">
    <name type="scientific">Chitinophaga nivalis</name>
    <dbReference type="NCBI Taxonomy" id="2991709"/>
    <lineage>
        <taxon>Bacteria</taxon>
        <taxon>Pseudomonadati</taxon>
        <taxon>Bacteroidota</taxon>
        <taxon>Chitinophagia</taxon>
        <taxon>Chitinophagales</taxon>
        <taxon>Chitinophagaceae</taxon>
        <taxon>Chitinophaga</taxon>
    </lineage>
</organism>
<feature type="domain" description="Signal transduction histidine kinase internal region" evidence="2">
    <location>
        <begin position="157"/>
        <end position="235"/>
    </location>
</feature>
<dbReference type="PANTHER" id="PTHR34220">
    <property type="entry name" value="SENSOR HISTIDINE KINASE YPDA"/>
    <property type="match status" value="1"/>
</dbReference>
<feature type="transmembrane region" description="Helical" evidence="1">
    <location>
        <begin position="71"/>
        <end position="93"/>
    </location>
</feature>
<proteinExistence type="predicted"/>
<dbReference type="Gene3D" id="3.30.565.10">
    <property type="entry name" value="Histidine kinase-like ATPase, C-terminal domain"/>
    <property type="match status" value="1"/>
</dbReference>
<gene>
    <name evidence="3" type="ORF">OL497_09380</name>
</gene>
<keyword evidence="1" id="KW-0812">Transmembrane</keyword>
<dbReference type="InterPro" id="IPR050640">
    <property type="entry name" value="Bact_2-comp_sensor_kinase"/>
</dbReference>
<feature type="transmembrane region" description="Helical" evidence="1">
    <location>
        <begin position="12"/>
        <end position="29"/>
    </location>
</feature>
<reference evidence="3 4" key="1">
    <citation type="submission" date="2022-10" db="EMBL/GenBank/DDBJ databases">
        <title>Chitinophaga nivalis PC15 sp. nov., isolated from Pyeongchang county, South Korea.</title>
        <authorList>
            <person name="Trinh H.N."/>
        </authorList>
    </citation>
    <scope>NUCLEOTIDE SEQUENCE [LARGE SCALE GENOMIC DNA]</scope>
    <source>
        <strain evidence="3 4">PC14</strain>
    </source>
</reference>
<dbReference type="GO" id="GO:0016301">
    <property type="term" value="F:kinase activity"/>
    <property type="evidence" value="ECO:0007669"/>
    <property type="project" value="UniProtKB-KW"/>
</dbReference>
<keyword evidence="3" id="KW-0418">Kinase</keyword>
<keyword evidence="1" id="KW-1133">Transmembrane helix</keyword>
<comment type="caution">
    <text evidence="3">The sequence shown here is derived from an EMBL/GenBank/DDBJ whole genome shotgun (WGS) entry which is preliminary data.</text>
</comment>
<evidence type="ECO:0000313" key="3">
    <source>
        <dbReference type="EMBL" id="MCW3484104.1"/>
    </source>
</evidence>
<name>A0ABT3IK19_9BACT</name>
<dbReference type="SUPFAM" id="SSF55874">
    <property type="entry name" value="ATPase domain of HSP90 chaperone/DNA topoisomerase II/histidine kinase"/>
    <property type="match status" value="1"/>
</dbReference>
<protein>
    <submittedName>
        <fullName evidence="3">Histidine kinase</fullName>
    </submittedName>
</protein>
<dbReference type="Proteomes" id="UP001207742">
    <property type="component" value="Unassembled WGS sequence"/>
</dbReference>
<evidence type="ECO:0000259" key="2">
    <source>
        <dbReference type="Pfam" id="PF06580"/>
    </source>
</evidence>
<evidence type="ECO:0000256" key="1">
    <source>
        <dbReference type="SAM" id="Phobius"/>
    </source>
</evidence>
<dbReference type="PANTHER" id="PTHR34220:SF7">
    <property type="entry name" value="SENSOR HISTIDINE KINASE YPDA"/>
    <property type="match status" value="1"/>
</dbReference>
<evidence type="ECO:0000313" key="4">
    <source>
        <dbReference type="Proteomes" id="UP001207742"/>
    </source>
</evidence>
<dbReference type="InterPro" id="IPR010559">
    <property type="entry name" value="Sig_transdc_His_kin_internal"/>
</dbReference>
<dbReference type="RefSeq" id="WP_264729623.1">
    <property type="nucleotide sequence ID" value="NZ_JAPDNR010000001.1"/>
</dbReference>
<dbReference type="Pfam" id="PF06580">
    <property type="entry name" value="His_kinase"/>
    <property type="match status" value="1"/>
</dbReference>
<sequence>MYKHPFLEKIWPLMIIFGVMQTMLVFLQLRVQGVLYDNALMLALLDAIPSSLCAYLLSYVLLPLFINRRQILFFFLVSVLTCLVISSLAVYFGQPLLCRSFNTVLSDPAICSFRMLFPGYFIGLIFSSGTLCGIRFYQEYARTRIDHEHLRTTHLEAELTLLRDQVNPHFVFNMMNSIHVLIEKDARQAADMVLEFSDMLRYQLYDCSKPFIPLQQEIVYLQNYVNIENKRRGNELKVDCNWGITTPLCHISPLILTPFVENAFKHVSRFPDKHNFIRIDLVMEDEKLFFIVENSKEKAIPMPDPSPRHKGIGLVNVQKRLALLYPEQHILRVEETADQFAIFLEVKINCL</sequence>
<feature type="transmembrane region" description="Helical" evidence="1">
    <location>
        <begin position="113"/>
        <end position="137"/>
    </location>
</feature>